<protein>
    <recommendedName>
        <fullName evidence="4">Non-specific lipid-transfer protein</fullName>
    </recommendedName>
</protein>
<dbReference type="SMART" id="SM00499">
    <property type="entry name" value="AAI"/>
    <property type="match status" value="1"/>
</dbReference>
<evidence type="ECO:0000313" key="7">
    <source>
        <dbReference type="EMBL" id="ERN04141.1"/>
    </source>
</evidence>
<dbReference type="SUPFAM" id="SSF47699">
    <property type="entry name" value="Bifunctional inhibitor/lipid-transfer protein/seed storage 2S albumin"/>
    <property type="match status" value="1"/>
</dbReference>
<proteinExistence type="inferred from homology"/>
<dbReference type="InterPro" id="IPR016140">
    <property type="entry name" value="Bifunc_inhib/LTP/seed_store"/>
</dbReference>
<sequence length="114" mass="11501">MGSVKVQCLVAVLVAMVLVADGAVSCNSVFSYLGPCVPYLRGGGKVPTACCGGIKSVNGMAKTTPDRRAVCGCLKQAVAGISGINYSLAQGLPKACGVSIPYTLSPSTDCSKIK</sequence>
<name>W1P959_AMBTC</name>
<dbReference type="AlphaFoldDB" id="W1P959"/>
<dbReference type="PRINTS" id="PR00382">
    <property type="entry name" value="LIPIDTRNSFER"/>
</dbReference>
<keyword evidence="4" id="KW-0446">Lipid-binding</keyword>
<evidence type="ECO:0000259" key="6">
    <source>
        <dbReference type="SMART" id="SM00499"/>
    </source>
</evidence>
<keyword evidence="2 4" id="KW-0813">Transport</keyword>
<evidence type="ECO:0000256" key="4">
    <source>
        <dbReference type="RuleBase" id="RU000628"/>
    </source>
</evidence>
<evidence type="ECO:0000256" key="3">
    <source>
        <dbReference type="ARBA" id="ARBA00023157"/>
    </source>
</evidence>
<dbReference type="eggNOG" id="ENOG502S4CI">
    <property type="taxonomic scope" value="Eukaryota"/>
</dbReference>
<keyword evidence="8" id="KW-1185">Reference proteome</keyword>
<dbReference type="Proteomes" id="UP000017836">
    <property type="component" value="Unassembled WGS sequence"/>
</dbReference>
<feature type="chain" id="PRO_5004807295" description="Non-specific lipid-transfer protein" evidence="5">
    <location>
        <begin position="23"/>
        <end position="114"/>
    </location>
</feature>
<evidence type="ECO:0000256" key="5">
    <source>
        <dbReference type="SAM" id="SignalP"/>
    </source>
</evidence>
<comment type="similarity">
    <text evidence="1 4">Belongs to the plant LTP family.</text>
</comment>
<dbReference type="FunFam" id="1.10.110.10:FF:000002">
    <property type="entry name" value="Non-specific lipid-transfer protein"/>
    <property type="match status" value="1"/>
</dbReference>
<dbReference type="PROSITE" id="PS00597">
    <property type="entry name" value="PLANT_LTP"/>
    <property type="match status" value="1"/>
</dbReference>
<evidence type="ECO:0000313" key="8">
    <source>
        <dbReference type="Proteomes" id="UP000017836"/>
    </source>
</evidence>
<evidence type="ECO:0000256" key="1">
    <source>
        <dbReference type="ARBA" id="ARBA00009748"/>
    </source>
</evidence>
<dbReference type="EMBL" id="KI394293">
    <property type="protein sequence ID" value="ERN04141.1"/>
    <property type="molecule type" value="Genomic_DNA"/>
</dbReference>
<comment type="function">
    <text evidence="4">Plant non-specific lipid-transfer proteins transfer phospholipids as well as galactolipids across membranes. May play a role in wax or cutin deposition in the cell walls of expanding epidermal cells and certain secretory tissues.</text>
</comment>
<feature type="domain" description="Bifunctional inhibitor/plant lipid transfer protein/seed storage helical" evidence="6">
    <location>
        <begin position="26"/>
        <end position="110"/>
    </location>
</feature>
<dbReference type="CDD" id="cd01960">
    <property type="entry name" value="nsLTP1"/>
    <property type="match status" value="1"/>
</dbReference>
<dbReference type="OMA" id="HIKAKHI"/>
<evidence type="ECO:0000256" key="2">
    <source>
        <dbReference type="ARBA" id="ARBA00022448"/>
    </source>
</evidence>
<dbReference type="Gene3D" id="1.10.110.10">
    <property type="entry name" value="Plant lipid-transfer and hydrophobic proteins"/>
    <property type="match status" value="1"/>
</dbReference>
<feature type="signal peptide" evidence="5">
    <location>
        <begin position="1"/>
        <end position="22"/>
    </location>
</feature>
<organism evidence="7 8">
    <name type="scientific">Amborella trichopoda</name>
    <dbReference type="NCBI Taxonomy" id="13333"/>
    <lineage>
        <taxon>Eukaryota</taxon>
        <taxon>Viridiplantae</taxon>
        <taxon>Streptophyta</taxon>
        <taxon>Embryophyta</taxon>
        <taxon>Tracheophyta</taxon>
        <taxon>Spermatophyta</taxon>
        <taxon>Magnoliopsida</taxon>
        <taxon>Amborellales</taxon>
        <taxon>Amborellaceae</taxon>
        <taxon>Amborella</taxon>
    </lineage>
</organism>
<dbReference type="PANTHER" id="PTHR33076">
    <property type="entry name" value="NON-SPECIFIC LIPID-TRANSFER PROTEIN 2-RELATED"/>
    <property type="match status" value="1"/>
</dbReference>
<dbReference type="InterPro" id="IPR000528">
    <property type="entry name" value="Plant_nsLTP"/>
</dbReference>
<dbReference type="GO" id="GO:0008289">
    <property type="term" value="F:lipid binding"/>
    <property type="evidence" value="ECO:0007669"/>
    <property type="project" value="UniProtKB-KW"/>
</dbReference>
<dbReference type="InterPro" id="IPR036312">
    <property type="entry name" value="Bifun_inhib/LTP/seed_sf"/>
</dbReference>
<keyword evidence="3" id="KW-1015">Disulfide bond</keyword>
<keyword evidence="5" id="KW-0732">Signal</keyword>
<dbReference type="GO" id="GO:0006869">
    <property type="term" value="P:lipid transport"/>
    <property type="evidence" value="ECO:0007669"/>
    <property type="project" value="InterPro"/>
</dbReference>
<dbReference type="KEGG" id="atr:18432294"/>
<gene>
    <name evidence="7" type="ORF">AMTR_s00077p00068900</name>
</gene>
<dbReference type="Pfam" id="PF00234">
    <property type="entry name" value="Tryp_alpha_amyl"/>
    <property type="match status" value="1"/>
</dbReference>
<dbReference type="OrthoDB" id="1890443at2759"/>
<accession>W1P959</accession>
<dbReference type="Gramene" id="ERN04141">
    <property type="protein sequence ID" value="ERN04141"/>
    <property type="gene ID" value="AMTR_s00077p00068900"/>
</dbReference>
<reference evidence="8" key="1">
    <citation type="journal article" date="2013" name="Science">
        <title>The Amborella genome and the evolution of flowering plants.</title>
        <authorList>
            <consortium name="Amborella Genome Project"/>
        </authorList>
    </citation>
    <scope>NUCLEOTIDE SEQUENCE [LARGE SCALE GENOMIC DNA]</scope>
</reference>
<dbReference type="HOGENOM" id="CLU_128423_0_0_1"/>